<dbReference type="PROSITE" id="PS50968">
    <property type="entry name" value="BIOTINYL_LIPOYL"/>
    <property type="match status" value="1"/>
</dbReference>
<sequence length="459" mass="48431">MATIVELPRLSDTMEEGVVAKWRVAVGDKVKRGQIIAEIETDKATMEFESFDSGYVLALVAEEGEALPLGAPIAVFGKEGEDPQAALASASSGGPAPAERAAAEAKADERAHAEAPEPSGDEAEASEAPAPDAAPKRESAPAAAERVSLDADSQRIPASPIARRLAREHDLELTAIAGSGPHGRVIKADVERAAAEGTAKRGAAASPAAGSAPGTLSTESDAWGRPYVSRPDEHVRLNQMRKAIARRMTQSKQEVPHYYLTLEVDMGRAIGFRADYNAAIAPAKISFNDLIVKAVARALREFPAVNVSFAGAEFIRRGDVHVGVAVAVDDGLIVPVIRFADQKSLESISSESRDLGGRARSKQLRPEEMSGGTFTVSNLGMFGIQEFAAVINPGEPGILAVGAIEPRAVVVDGQVAVRQRMTMTISADHRVTDGALAAQWLNLVKGYLENPLSMLADPK</sequence>
<reference evidence="8 9" key="1">
    <citation type="submission" date="2018-03" db="EMBL/GenBank/DDBJ databases">
        <title>Draft Genome Sequences of the Obligatory Marine Myxobacteria Enhygromyxa salina SWB007.</title>
        <authorList>
            <person name="Poehlein A."/>
            <person name="Moghaddam J.A."/>
            <person name="Harms H."/>
            <person name="Alanjari M."/>
            <person name="Koenig G.M."/>
            <person name="Daniel R."/>
            <person name="Schaeberle T.F."/>
        </authorList>
    </citation>
    <scope>NUCLEOTIDE SEQUENCE [LARGE SCALE GENOMIC DNA]</scope>
    <source>
        <strain evidence="8 9">SWB007</strain>
    </source>
</reference>
<dbReference type="InterPro" id="IPR011053">
    <property type="entry name" value="Single_hybrid_motif"/>
</dbReference>
<dbReference type="AlphaFoldDB" id="A0A2S9YRH9"/>
<dbReference type="Pfam" id="PF00198">
    <property type="entry name" value="2-oxoacid_dh"/>
    <property type="match status" value="1"/>
</dbReference>
<dbReference type="GO" id="GO:0045254">
    <property type="term" value="C:pyruvate dehydrogenase complex"/>
    <property type="evidence" value="ECO:0007669"/>
    <property type="project" value="InterPro"/>
</dbReference>
<evidence type="ECO:0000256" key="5">
    <source>
        <dbReference type="SAM" id="MobiDB-lite"/>
    </source>
</evidence>
<protein>
    <recommendedName>
        <fullName evidence="4">Dihydrolipoamide acetyltransferase component of pyruvate dehydrogenase complex</fullName>
        <ecNumber evidence="4">2.3.1.-</ecNumber>
    </recommendedName>
</protein>
<accession>A0A2S9YRH9</accession>
<feature type="region of interest" description="Disordered" evidence="5">
    <location>
        <begin position="197"/>
        <end position="228"/>
    </location>
</feature>
<evidence type="ECO:0000256" key="4">
    <source>
        <dbReference type="RuleBase" id="RU003423"/>
    </source>
</evidence>
<dbReference type="GO" id="GO:0006086">
    <property type="term" value="P:pyruvate decarboxylation to acetyl-CoA"/>
    <property type="evidence" value="ECO:0007669"/>
    <property type="project" value="InterPro"/>
</dbReference>
<feature type="compositionally biased region" description="Basic and acidic residues" evidence="5">
    <location>
        <begin position="101"/>
        <end position="115"/>
    </location>
</feature>
<gene>
    <name evidence="8" type="primary">pdhC_1</name>
    <name evidence="8" type="ORF">ENSA7_26590</name>
</gene>
<feature type="region of interest" description="Disordered" evidence="5">
    <location>
        <begin position="84"/>
        <end position="155"/>
    </location>
</feature>
<name>A0A2S9YRH9_9BACT</name>
<keyword evidence="4 8" id="KW-0808">Transferase</keyword>
<keyword evidence="4 8" id="KW-0012">Acyltransferase</keyword>
<dbReference type="Proteomes" id="UP000238823">
    <property type="component" value="Unassembled WGS sequence"/>
</dbReference>
<dbReference type="OrthoDB" id="9805770at2"/>
<dbReference type="Gene3D" id="3.30.559.10">
    <property type="entry name" value="Chloramphenicol acetyltransferase-like domain"/>
    <property type="match status" value="1"/>
</dbReference>
<evidence type="ECO:0000256" key="2">
    <source>
        <dbReference type="ARBA" id="ARBA00007317"/>
    </source>
</evidence>
<feature type="compositionally biased region" description="Low complexity" evidence="5">
    <location>
        <begin position="197"/>
        <end position="214"/>
    </location>
</feature>
<dbReference type="Gene3D" id="2.40.50.100">
    <property type="match status" value="1"/>
</dbReference>
<dbReference type="PANTHER" id="PTHR23151:SF90">
    <property type="entry name" value="DIHYDROLIPOYLLYSINE-RESIDUE ACETYLTRANSFERASE COMPONENT OF PYRUVATE DEHYDROGENASE COMPLEX, MITOCHONDRIAL-RELATED"/>
    <property type="match status" value="1"/>
</dbReference>
<evidence type="ECO:0000313" key="9">
    <source>
        <dbReference type="Proteomes" id="UP000238823"/>
    </source>
</evidence>
<dbReference type="InterPro" id="IPR003016">
    <property type="entry name" value="2-oxoA_DH_lipoyl-BS"/>
</dbReference>
<comment type="similarity">
    <text evidence="2 4">Belongs to the 2-oxoacid dehydrogenase family.</text>
</comment>
<dbReference type="PROSITE" id="PS51826">
    <property type="entry name" value="PSBD"/>
    <property type="match status" value="1"/>
</dbReference>
<dbReference type="EC" id="2.3.1.-" evidence="4"/>
<dbReference type="Pfam" id="PF02817">
    <property type="entry name" value="E3_binding"/>
    <property type="match status" value="1"/>
</dbReference>
<dbReference type="InterPro" id="IPR045257">
    <property type="entry name" value="E2/Pdx1"/>
</dbReference>
<proteinExistence type="inferred from homology"/>
<dbReference type="SUPFAM" id="SSF51230">
    <property type="entry name" value="Single hybrid motif"/>
    <property type="match status" value="1"/>
</dbReference>
<dbReference type="RefSeq" id="WP_106089677.1">
    <property type="nucleotide sequence ID" value="NZ_PVNL01000051.1"/>
</dbReference>
<dbReference type="CDD" id="cd06849">
    <property type="entry name" value="lipoyl_domain"/>
    <property type="match status" value="1"/>
</dbReference>
<keyword evidence="8" id="KW-0670">Pyruvate</keyword>
<evidence type="ECO:0000313" key="8">
    <source>
        <dbReference type="EMBL" id="PRQ07669.1"/>
    </source>
</evidence>
<dbReference type="InterPro" id="IPR036625">
    <property type="entry name" value="E3-bd_dom_sf"/>
</dbReference>
<evidence type="ECO:0000256" key="1">
    <source>
        <dbReference type="ARBA" id="ARBA00001938"/>
    </source>
</evidence>
<evidence type="ECO:0000256" key="3">
    <source>
        <dbReference type="ARBA" id="ARBA00022823"/>
    </source>
</evidence>
<organism evidence="8 9">
    <name type="scientific">Enhygromyxa salina</name>
    <dbReference type="NCBI Taxonomy" id="215803"/>
    <lineage>
        <taxon>Bacteria</taxon>
        <taxon>Pseudomonadati</taxon>
        <taxon>Myxococcota</taxon>
        <taxon>Polyangia</taxon>
        <taxon>Nannocystales</taxon>
        <taxon>Nannocystaceae</taxon>
        <taxon>Enhygromyxa</taxon>
    </lineage>
</organism>
<feature type="domain" description="Lipoyl-binding" evidence="6">
    <location>
        <begin position="2"/>
        <end position="77"/>
    </location>
</feature>
<keyword evidence="3 4" id="KW-0450">Lipoyl</keyword>
<evidence type="ECO:0000259" key="7">
    <source>
        <dbReference type="PROSITE" id="PS51826"/>
    </source>
</evidence>
<dbReference type="InterPro" id="IPR004167">
    <property type="entry name" value="PSBD"/>
</dbReference>
<dbReference type="InterPro" id="IPR000089">
    <property type="entry name" value="Biotin_lipoyl"/>
</dbReference>
<dbReference type="Gene3D" id="4.10.320.10">
    <property type="entry name" value="E3-binding domain"/>
    <property type="match status" value="1"/>
</dbReference>
<dbReference type="InterPro" id="IPR001078">
    <property type="entry name" value="2-oxoacid_DH_actylTfrase"/>
</dbReference>
<dbReference type="SUPFAM" id="SSF47005">
    <property type="entry name" value="Peripheral subunit-binding domain of 2-oxo acid dehydrogenase complex"/>
    <property type="match status" value="1"/>
</dbReference>
<dbReference type="EMBL" id="PVNL01000051">
    <property type="protein sequence ID" value="PRQ07669.1"/>
    <property type="molecule type" value="Genomic_DNA"/>
</dbReference>
<dbReference type="InterPro" id="IPR023213">
    <property type="entry name" value="CAT-like_dom_sf"/>
</dbReference>
<dbReference type="PANTHER" id="PTHR23151">
    <property type="entry name" value="DIHYDROLIPOAMIDE ACETYL/SUCCINYL-TRANSFERASE-RELATED"/>
    <property type="match status" value="1"/>
</dbReference>
<evidence type="ECO:0000259" key="6">
    <source>
        <dbReference type="PROSITE" id="PS50968"/>
    </source>
</evidence>
<dbReference type="Pfam" id="PF00364">
    <property type="entry name" value="Biotin_lipoyl"/>
    <property type="match status" value="1"/>
</dbReference>
<comment type="caution">
    <text evidence="8">The sequence shown here is derived from an EMBL/GenBank/DDBJ whole genome shotgun (WGS) entry which is preliminary data.</text>
</comment>
<comment type="cofactor">
    <cofactor evidence="1 4">
        <name>(R)-lipoate</name>
        <dbReference type="ChEBI" id="CHEBI:83088"/>
    </cofactor>
</comment>
<feature type="compositionally biased region" description="Low complexity" evidence="5">
    <location>
        <begin position="85"/>
        <end position="100"/>
    </location>
</feature>
<dbReference type="SUPFAM" id="SSF52777">
    <property type="entry name" value="CoA-dependent acyltransferases"/>
    <property type="match status" value="1"/>
</dbReference>
<dbReference type="GO" id="GO:0016746">
    <property type="term" value="F:acyltransferase activity"/>
    <property type="evidence" value="ECO:0007669"/>
    <property type="project" value="UniProtKB-KW"/>
</dbReference>
<dbReference type="PROSITE" id="PS00189">
    <property type="entry name" value="LIPOYL"/>
    <property type="match status" value="1"/>
</dbReference>
<feature type="domain" description="Peripheral subunit-binding (PSBD)" evidence="7">
    <location>
        <begin position="157"/>
        <end position="194"/>
    </location>
</feature>